<dbReference type="OrthoDB" id="108903at2"/>
<proteinExistence type="predicted"/>
<dbReference type="PANTHER" id="PTHR42776:SF27">
    <property type="entry name" value="DIPEPTIDYL PEPTIDASE FAMILY MEMBER 6"/>
    <property type="match status" value="1"/>
</dbReference>
<dbReference type="PANTHER" id="PTHR42776">
    <property type="entry name" value="SERINE PEPTIDASE S9 FAMILY MEMBER"/>
    <property type="match status" value="1"/>
</dbReference>
<sequence>MQFPGHSVEQFFRTYAITNFTVSSDEKRILFSTNLNGKMNVWAMDLPGGFPYLFTQTEQSCSDLKEDPNKTFVIGGFDHDGDENYHLYAMPYAGGKKTKLIDGEKEDKFFFAHLNEEGKNLYYSTSQGNPNFLRGHRLNLETGDSVQLYDGKDGATTITAVSPDERHLVLSKHLANTYVLAELLNVETGERKMLSEDPERIHVVGEAAFAGDHTLYFVTNDNSEHDYVVKYDLTSGERSTFAAFDNESVSAIHWHEESETLYVETEKGVEDRIYHVSSETGKPENLRSPVKVLGQVSVSKSGQVYVLGTSATEPVNLYLYNNDGEWQKLTENRVPGVETKDMADPEVVSYRSFDEKEIEALWFKAKPENDNGHVIFWPHGGPQAAERKTFRAMFQCFLNEGYSIFAPNFRGSTGYGATFTKLVEQDWGEGPRLDCTAGIEWLFETGKCDPDRLFLLGGSYGGYMALLLHGRHPDYFRAVIDIFGVSNLFTFLNSVPDHWKPVMKRWLGDPVEDKERLEKDSPITYLSTMKQPMLVIQGANDPRVVKEESDQIVEALQKQGTEVEYLVLDDEGHGFSKKENEIRVYKSILGFLSKYRA</sequence>
<reference evidence="3 4" key="1">
    <citation type="submission" date="2017-10" db="EMBL/GenBank/DDBJ databases">
        <title>Bacillus sp. nov., a halophilic bacterium isolated from a Yangshapao Lake.</title>
        <authorList>
            <person name="Wang H."/>
        </authorList>
    </citation>
    <scope>NUCLEOTIDE SEQUENCE [LARGE SCALE GENOMIC DNA]</scope>
    <source>
        <strain evidence="3 4">YSP-3</strain>
    </source>
</reference>
<evidence type="ECO:0000259" key="2">
    <source>
        <dbReference type="Pfam" id="PF00326"/>
    </source>
</evidence>
<feature type="domain" description="Peptidase S9 prolyl oligopeptidase catalytic" evidence="2">
    <location>
        <begin position="390"/>
        <end position="595"/>
    </location>
</feature>
<dbReference type="Gene3D" id="3.40.50.1820">
    <property type="entry name" value="alpha/beta hydrolase"/>
    <property type="match status" value="1"/>
</dbReference>
<dbReference type="InterPro" id="IPR029058">
    <property type="entry name" value="AB_hydrolase_fold"/>
</dbReference>
<evidence type="ECO:0000313" key="4">
    <source>
        <dbReference type="Proteomes" id="UP000248066"/>
    </source>
</evidence>
<keyword evidence="4" id="KW-1185">Reference proteome</keyword>
<protein>
    <submittedName>
        <fullName evidence="3">S9 family peptidase</fullName>
    </submittedName>
</protein>
<comment type="caution">
    <text evidence="3">The sequence shown here is derived from an EMBL/GenBank/DDBJ whole genome shotgun (WGS) entry which is preliminary data.</text>
</comment>
<accession>A0A2W0H7E0</accession>
<dbReference type="EMBL" id="PDOF01000001">
    <property type="protein sequence ID" value="PYZ97764.1"/>
    <property type="molecule type" value="Genomic_DNA"/>
</dbReference>
<evidence type="ECO:0000256" key="1">
    <source>
        <dbReference type="ARBA" id="ARBA00022801"/>
    </source>
</evidence>
<gene>
    <name evidence="3" type="ORF">CR205_03995</name>
</gene>
<dbReference type="InterPro" id="IPR001375">
    <property type="entry name" value="Peptidase_S9_cat"/>
</dbReference>
<evidence type="ECO:0000313" key="3">
    <source>
        <dbReference type="EMBL" id="PYZ97764.1"/>
    </source>
</evidence>
<dbReference type="InterPro" id="IPR011042">
    <property type="entry name" value="6-blade_b-propeller_TolB-like"/>
</dbReference>
<dbReference type="SUPFAM" id="SSF69322">
    <property type="entry name" value="Tricorn protease domain 2"/>
    <property type="match status" value="1"/>
</dbReference>
<dbReference type="GO" id="GO:0006508">
    <property type="term" value="P:proteolysis"/>
    <property type="evidence" value="ECO:0007669"/>
    <property type="project" value="InterPro"/>
</dbReference>
<dbReference type="Pfam" id="PF00326">
    <property type="entry name" value="Peptidase_S9"/>
    <property type="match status" value="1"/>
</dbReference>
<dbReference type="Proteomes" id="UP000248066">
    <property type="component" value="Unassembled WGS sequence"/>
</dbReference>
<dbReference type="GO" id="GO:0004252">
    <property type="term" value="F:serine-type endopeptidase activity"/>
    <property type="evidence" value="ECO:0007669"/>
    <property type="project" value="TreeGrafter"/>
</dbReference>
<dbReference type="Gene3D" id="2.120.10.30">
    <property type="entry name" value="TolB, C-terminal domain"/>
    <property type="match status" value="1"/>
</dbReference>
<dbReference type="RefSeq" id="WP_110517175.1">
    <property type="nucleotide sequence ID" value="NZ_PDOF01000001.1"/>
</dbReference>
<name>A0A2W0H7E0_9BACI</name>
<dbReference type="AlphaFoldDB" id="A0A2W0H7E0"/>
<organism evidence="3 4">
    <name type="scientific">Alteribacter lacisalsi</name>
    <dbReference type="NCBI Taxonomy" id="2045244"/>
    <lineage>
        <taxon>Bacteria</taxon>
        <taxon>Bacillati</taxon>
        <taxon>Bacillota</taxon>
        <taxon>Bacilli</taxon>
        <taxon>Bacillales</taxon>
        <taxon>Bacillaceae</taxon>
        <taxon>Alteribacter</taxon>
    </lineage>
</organism>
<dbReference type="SUPFAM" id="SSF53474">
    <property type="entry name" value="alpha/beta-Hydrolases"/>
    <property type="match status" value="1"/>
</dbReference>
<keyword evidence="1" id="KW-0378">Hydrolase</keyword>